<organism evidence="2">
    <name type="scientific">Cyberlindnera fabianii</name>
    <name type="common">Yeast</name>
    <name type="synonym">Hansenula fabianii</name>
    <dbReference type="NCBI Taxonomy" id="36022"/>
    <lineage>
        <taxon>Eukaryota</taxon>
        <taxon>Fungi</taxon>
        <taxon>Dikarya</taxon>
        <taxon>Ascomycota</taxon>
        <taxon>Saccharomycotina</taxon>
        <taxon>Saccharomycetes</taxon>
        <taxon>Phaffomycetales</taxon>
        <taxon>Phaffomycetaceae</taxon>
        <taxon>Cyberlindnera</taxon>
    </lineage>
</organism>
<feature type="compositionally biased region" description="Low complexity" evidence="1">
    <location>
        <begin position="167"/>
        <end position="177"/>
    </location>
</feature>
<dbReference type="VEuPathDB" id="FungiDB:BON22_5076"/>
<dbReference type="EMBL" id="LK052888">
    <property type="protein sequence ID" value="CDR39549.1"/>
    <property type="molecule type" value="Genomic_DNA"/>
</dbReference>
<evidence type="ECO:0000256" key="1">
    <source>
        <dbReference type="SAM" id="MobiDB-lite"/>
    </source>
</evidence>
<accession>A0A061APU7</accession>
<proteinExistence type="predicted"/>
<evidence type="ECO:0000313" key="2">
    <source>
        <dbReference type="EMBL" id="CDR39549.1"/>
    </source>
</evidence>
<protein>
    <submittedName>
        <fullName evidence="2">CYFA0S03e04599g1_1</fullName>
    </submittedName>
</protein>
<feature type="compositionally biased region" description="Polar residues" evidence="1">
    <location>
        <begin position="150"/>
        <end position="166"/>
    </location>
</feature>
<sequence>MTKGKLPLKINFKSGAEKLITTSTSNPRPGLKLVVTAISSKKNGPSTQKRLAYQDSKFPLSAFDGTLKMKGFSKKEPWRELERYPATGDLLYRPKDAITQFNTSEYDVVESSPTFKTVAKAVREKRAAEKKKDFKVSKEIVKGPATKNTLRTTSVGTASPSTTTACRISDSISPSSDPRIKIPTSISHDSAFVGQGGKSDDDPNVLSVLNILHMLIPVKKPPRDSKQMQDFLKVVLDLRKRSPGVPFFSYAISSCNTKLIKKEKDTTKKLCKAISSELRGYLDAKYTGKREYILTKEDEMEIFGSFFKFMLKPFILRARMQHHDKNVELSALNDVSQKVLMIWKPLTKRTKRLLGKVFGKL</sequence>
<feature type="region of interest" description="Disordered" evidence="1">
    <location>
        <begin position="150"/>
        <end position="179"/>
    </location>
</feature>
<gene>
    <name evidence="2" type="ORF">CYFA0S_03e04599g</name>
</gene>
<reference evidence="2" key="1">
    <citation type="journal article" date="2014" name="Genome Announc.">
        <title>Genome sequence of the yeast Cyberlindnera fabianii (Hansenula fabianii).</title>
        <authorList>
            <person name="Freel K.C."/>
            <person name="Sarilar V."/>
            <person name="Neuveglise C."/>
            <person name="Devillers H."/>
            <person name="Friedrich A."/>
            <person name="Schacherer J."/>
        </authorList>
    </citation>
    <scope>NUCLEOTIDE SEQUENCE</scope>
    <source>
        <strain evidence="2">YJS4271</strain>
    </source>
</reference>
<name>A0A061APU7_CYBFA</name>
<dbReference type="AlphaFoldDB" id="A0A061APU7"/>